<accession>A0ABD0J5M6</accession>
<name>A0ABD0J5M6_9CAEN</name>
<reference evidence="2 3" key="1">
    <citation type="journal article" date="2023" name="Sci. Data">
        <title>Genome assembly of the Korean intertidal mud-creeper Batillaria attramentaria.</title>
        <authorList>
            <person name="Patra A.K."/>
            <person name="Ho P.T."/>
            <person name="Jun S."/>
            <person name="Lee S.J."/>
            <person name="Kim Y."/>
            <person name="Won Y.J."/>
        </authorList>
    </citation>
    <scope>NUCLEOTIDE SEQUENCE [LARGE SCALE GENOMIC DNA]</scope>
    <source>
        <strain evidence="2">Wonlab-2016</strain>
    </source>
</reference>
<sequence>MLFHSPVDKKSAKHDGNVPGKCNKQQQNPPYLKKVEPTDPVEVSLETEQGGAVVNPCRDDAKTKPCRVPDCRRSDRRVGGGGRHAVEGSGGGGGGMVGGWGRRAGVTSKRQRTYHDHVRAVKLSPISLSAVAGVTAFYLVAGDTGFASSCGLSEQSQSGLRR</sequence>
<proteinExistence type="predicted"/>
<feature type="region of interest" description="Disordered" evidence="1">
    <location>
        <begin position="1"/>
        <end position="40"/>
    </location>
</feature>
<feature type="compositionally biased region" description="Gly residues" evidence="1">
    <location>
        <begin position="79"/>
        <end position="102"/>
    </location>
</feature>
<keyword evidence="3" id="KW-1185">Reference proteome</keyword>
<dbReference type="EMBL" id="JACVVK020000630">
    <property type="protein sequence ID" value="KAK7461653.1"/>
    <property type="molecule type" value="Genomic_DNA"/>
</dbReference>
<gene>
    <name evidence="2" type="ORF">BaRGS_00038602</name>
</gene>
<dbReference type="Proteomes" id="UP001519460">
    <property type="component" value="Unassembled WGS sequence"/>
</dbReference>
<feature type="compositionally biased region" description="Basic and acidic residues" evidence="1">
    <location>
        <begin position="1"/>
        <end position="16"/>
    </location>
</feature>
<comment type="caution">
    <text evidence="2">The sequence shown here is derived from an EMBL/GenBank/DDBJ whole genome shotgun (WGS) entry which is preliminary data.</text>
</comment>
<feature type="region of interest" description="Disordered" evidence="1">
    <location>
        <begin position="74"/>
        <end position="111"/>
    </location>
</feature>
<evidence type="ECO:0000256" key="1">
    <source>
        <dbReference type="SAM" id="MobiDB-lite"/>
    </source>
</evidence>
<evidence type="ECO:0000313" key="2">
    <source>
        <dbReference type="EMBL" id="KAK7461653.1"/>
    </source>
</evidence>
<dbReference type="AlphaFoldDB" id="A0ABD0J5M6"/>
<organism evidence="2 3">
    <name type="scientific">Batillaria attramentaria</name>
    <dbReference type="NCBI Taxonomy" id="370345"/>
    <lineage>
        <taxon>Eukaryota</taxon>
        <taxon>Metazoa</taxon>
        <taxon>Spiralia</taxon>
        <taxon>Lophotrochozoa</taxon>
        <taxon>Mollusca</taxon>
        <taxon>Gastropoda</taxon>
        <taxon>Caenogastropoda</taxon>
        <taxon>Sorbeoconcha</taxon>
        <taxon>Cerithioidea</taxon>
        <taxon>Batillariidae</taxon>
        <taxon>Batillaria</taxon>
    </lineage>
</organism>
<evidence type="ECO:0000313" key="3">
    <source>
        <dbReference type="Proteomes" id="UP001519460"/>
    </source>
</evidence>
<protein>
    <submittedName>
        <fullName evidence="2">Uncharacterized protein</fullName>
    </submittedName>
</protein>